<organism evidence="7 8">
    <name type="scientific">Mobilicoccus pelagius NBRC 104925</name>
    <dbReference type="NCBI Taxonomy" id="1089455"/>
    <lineage>
        <taxon>Bacteria</taxon>
        <taxon>Bacillati</taxon>
        <taxon>Actinomycetota</taxon>
        <taxon>Actinomycetes</taxon>
        <taxon>Micrococcales</taxon>
        <taxon>Dermatophilaceae</taxon>
        <taxon>Mobilicoccus</taxon>
    </lineage>
</organism>
<evidence type="ECO:0000256" key="2">
    <source>
        <dbReference type="ARBA" id="ARBA00022670"/>
    </source>
</evidence>
<dbReference type="Gene3D" id="3.90.1720.10">
    <property type="entry name" value="endopeptidase domain like (from Nostoc punctiforme)"/>
    <property type="match status" value="1"/>
</dbReference>
<dbReference type="InterPro" id="IPR000064">
    <property type="entry name" value="NLP_P60_dom"/>
</dbReference>
<evidence type="ECO:0000256" key="3">
    <source>
        <dbReference type="ARBA" id="ARBA00022801"/>
    </source>
</evidence>
<dbReference type="PROSITE" id="PS51318">
    <property type="entry name" value="TAT"/>
    <property type="match status" value="1"/>
</dbReference>
<dbReference type="GO" id="GO:0006508">
    <property type="term" value="P:proteolysis"/>
    <property type="evidence" value="ECO:0007669"/>
    <property type="project" value="UniProtKB-KW"/>
</dbReference>
<dbReference type="AlphaFoldDB" id="H5UU58"/>
<name>H5UU58_9MICO</name>
<evidence type="ECO:0000313" key="8">
    <source>
        <dbReference type="Proteomes" id="UP000004367"/>
    </source>
</evidence>
<dbReference type="GO" id="GO:0008234">
    <property type="term" value="F:cysteine-type peptidase activity"/>
    <property type="evidence" value="ECO:0007669"/>
    <property type="project" value="UniProtKB-KW"/>
</dbReference>
<proteinExistence type="inferred from homology"/>
<keyword evidence="3" id="KW-0378">Hydrolase</keyword>
<dbReference type="InterPro" id="IPR006311">
    <property type="entry name" value="TAT_signal"/>
</dbReference>
<keyword evidence="4" id="KW-0788">Thiol protease</keyword>
<dbReference type="PANTHER" id="PTHR47053:SF3">
    <property type="entry name" value="GAMMA-D-GLUTAMYL-L-LYSINE DIPEPTIDYL-PEPTIDASE"/>
    <property type="match status" value="1"/>
</dbReference>
<evidence type="ECO:0000256" key="5">
    <source>
        <dbReference type="SAM" id="MobiDB-lite"/>
    </source>
</evidence>
<dbReference type="eggNOG" id="COG0791">
    <property type="taxonomic scope" value="Bacteria"/>
</dbReference>
<dbReference type="InterPro" id="IPR038765">
    <property type="entry name" value="Papain-like_cys_pep_sf"/>
</dbReference>
<dbReference type="InterPro" id="IPR051202">
    <property type="entry name" value="Peptidase_C40"/>
</dbReference>
<dbReference type="STRING" id="1089455.MOPEL_099_00660"/>
<dbReference type="InterPro" id="IPR057812">
    <property type="entry name" value="SH3_YKFC_2nd"/>
</dbReference>
<reference evidence="7 8" key="1">
    <citation type="submission" date="2012-02" db="EMBL/GenBank/DDBJ databases">
        <title>Whole genome shotgun sequence of Mobilicoccus pelagius NBRC 104925.</title>
        <authorList>
            <person name="Yoshida Y."/>
            <person name="Hosoyama A."/>
            <person name="Tsuchikane K."/>
            <person name="Katsumata H."/>
            <person name="Yamazaki S."/>
            <person name="Fujita N."/>
        </authorList>
    </citation>
    <scope>NUCLEOTIDE SEQUENCE [LARGE SCALE GENOMIC DNA]</scope>
    <source>
        <strain evidence="7 8">NBRC 104925</strain>
    </source>
</reference>
<sequence>MTTRDLSRRTLLTAAGGAALAVGLDGGTAAAAPTGRHAGHHPGRRPARGGAGVVPGATAFVQVSVATAWSAPRLTRPLDRPSSTNPVDLDAWNAAMPETTDRSWLSEGKLETQAMFGRRVLVDEIDGEWAEVVVVDQPTPRDPRGYPGWIPVRQLVADPRFAALTSTMSTATVTARRTRLHGTPLGGHRGLPVSFDTILPVLGAGRHLVRVAVPGGGAAYVRRRDVVLRAPGEQPPTPTVEDVVATGMRFVGLRYLWAGVSAWGFDCSGFTSTIFHHHGITLPRDSGPQLNASGFPKVDRADLRRGDLVFFANKPGGTRIRHVAMYLGDDMILQSPNSARSVEVMSLTEYDTKGEYAGAVRVIA</sequence>
<dbReference type="Proteomes" id="UP000004367">
    <property type="component" value="Unassembled WGS sequence"/>
</dbReference>
<evidence type="ECO:0000256" key="4">
    <source>
        <dbReference type="ARBA" id="ARBA00022807"/>
    </source>
</evidence>
<dbReference type="Pfam" id="PF23795">
    <property type="entry name" value="SH3_YKFC_2nd"/>
    <property type="match status" value="1"/>
</dbReference>
<evidence type="ECO:0000259" key="6">
    <source>
        <dbReference type="PROSITE" id="PS51935"/>
    </source>
</evidence>
<protein>
    <recommendedName>
        <fullName evidence="6">NlpC/P60 domain-containing protein</fullName>
    </recommendedName>
</protein>
<comment type="caution">
    <text evidence="7">The sequence shown here is derived from an EMBL/GenBank/DDBJ whole genome shotgun (WGS) entry which is preliminary data.</text>
</comment>
<accession>H5UU58</accession>
<evidence type="ECO:0000313" key="7">
    <source>
        <dbReference type="EMBL" id="GAB49266.1"/>
    </source>
</evidence>
<dbReference type="SUPFAM" id="SSF54001">
    <property type="entry name" value="Cysteine proteinases"/>
    <property type="match status" value="1"/>
</dbReference>
<dbReference type="OrthoDB" id="9815778at2"/>
<dbReference type="PROSITE" id="PS51935">
    <property type="entry name" value="NLPC_P60"/>
    <property type="match status" value="1"/>
</dbReference>
<dbReference type="Gene3D" id="2.30.30.40">
    <property type="entry name" value="SH3 Domains"/>
    <property type="match status" value="1"/>
</dbReference>
<dbReference type="EMBL" id="BAFE01000076">
    <property type="protein sequence ID" value="GAB49266.1"/>
    <property type="molecule type" value="Genomic_DNA"/>
</dbReference>
<feature type="region of interest" description="Disordered" evidence="5">
    <location>
        <begin position="31"/>
        <end position="50"/>
    </location>
</feature>
<feature type="domain" description="NlpC/P60" evidence="6">
    <location>
        <begin position="237"/>
        <end position="363"/>
    </location>
</feature>
<keyword evidence="2" id="KW-0645">Protease</keyword>
<evidence type="ECO:0000256" key="1">
    <source>
        <dbReference type="ARBA" id="ARBA00007074"/>
    </source>
</evidence>
<dbReference type="PANTHER" id="PTHR47053">
    <property type="entry name" value="MUREIN DD-ENDOPEPTIDASE MEPH-RELATED"/>
    <property type="match status" value="1"/>
</dbReference>
<dbReference type="Pfam" id="PF00877">
    <property type="entry name" value="NLPC_P60"/>
    <property type="match status" value="1"/>
</dbReference>
<comment type="similarity">
    <text evidence="1">Belongs to the peptidase C40 family.</text>
</comment>
<keyword evidence="8" id="KW-1185">Reference proteome</keyword>
<gene>
    <name evidence="7" type="ORF">MOPEL_099_00660</name>
</gene>
<feature type="compositionally biased region" description="Basic residues" evidence="5">
    <location>
        <begin position="37"/>
        <end position="47"/>
    </location>
</feature>
<dbReference type="RefSeq" id="WP_009760536.1">
    <property type="nucleotide sequence ID" value="NZ_BAFE01000076.1"/>
</dbReference>